<accession>A0A4Y9Z6D5</accession>
<dbReference type="EMBL" id="SEOQ01000121">
    <property type="protein sequence ID" value="TFY70044.1"/>
    <property type="molecule type" value="Genomic_DNA"/>
</dbReference>
<evidence type="ECO:0000259" key="2">
    <source>
        <dbReference type="Pfam" id="PF20152"/>
    </source>
</evidence>
<evidence type="ECO:0000313" key="3">
    <source>
        <dbReference type="EMBL" id="TFY70044.1"/>
    </source>
</evidence>
<organism evidence="3 4">
    <name type="scientific">Dentipellis fragilis</name>
    <dbReference type="NCBI Taxonomy" id="205917"/>
    <lineage>
        <taxon>Eukaryota</taxon>
        <taxon>Fungi</taxon>
        <taxon>Dikarya</taxon>
        <taxon>Basidiomycota</taxon>
        <taxon>Agaricomycotina</taxon>
        <taxon>Agaricomycetes</taxon>
        <taxon>Russulales</taxon>
        <taxon>Hericiaceae</taxon>
        <taxon>Dentipellis</taxon>
    </lineage>
</organism>
<evidence type="ECO:0000256" key="1">
    <source>
        <dbReference type="SAM" id="Phobius"/>
    </source>
</evidence>
<keyword evidence="4" id="KW-1185">Reference proteome</keyword>
<dbReference type="Pfam" id="PF20152">
    <property type="entry name" value="DUF6534"/>
    <property type="match status" value="1"/>
</dbReference>
<dbReference type="Proteomes" id="UP000298327">
    <property type="component" value="Unassembled WGS sequence"/>
</dbReference>
<feature type="transmembrane region" description="Helical" evidence="1">
    <location>
        <begin position="12"/>
        <end position="38"/>
    </location>
</feature>
<dbReference type="PANTHER" id="PTHR40465:SF1">
    <property type="entry name" value="DUF6534 DOMAIN-CONTAINING PROTEIN"/>
    <property type="match status" value="1"/>
</dbReference>
<feature type="transmembrane region" description="Helical" evidence="1">
    <location>
        <begin position="50"/>
        <end position="75"/>
    </location>
</feature>
<proteinExistence type="predicted"/>
<keyword evidence="1" id="KW-1133">Transmembrane helix</keyword>
<sequence>MSTVVIPALDSTMGATFVGVLVGAMLYGVSCLQTWHYYREYSHDAFSIKLMVGTVWLCDTVHQILISHTMYTYVITNFANPAILGELVWSLIVEVLFNGFTAVLVQCFFTLRIYRLSNKNIPITAVVLLFVIGQFGVTMAYAAKAIHMTTFAQLATLKGLSMSVNALTAASDVSIAVALCSMLHRSRTGFRASDSMINKLIIFTMNTGLLTRYFLPMIRNKRIEAHTVHLVLMLFAPLRRSLPPRTHSFIFVSSSRWADVCRYLFVGYPAADKPPSVYSNSLLATLNARKAIRNGASSNEDTISLQGIPRTAAFDSSTKVRDFLPIRGTISHLLQTPGNLSIKIDTTHEYSRDNEYGSALETKKTSTASL</sequence>
<feature type="domain" description="DUF6534" evidence="2">
    <location>
        <begin position="169"/>
        <end position="290"/>
    </location>
</feature>
<keyword evidence="1" id="KW-0472">Membrane</keyword>
<feature type="transmembrane region" description="Helical" evidence="1">
    <location>
        <begin position="123"/>
        <end position="143"/>
    </location>
</feature>
<protein>
    <recommendedName>
        <fullName evidence="2">DUF6534 domain-containing protein</fullName>
    </recommendedName>
</protein>
<reference evidence="3 4" key="1">
    <citation type="submission" date="2019-02" db="EMBL/GenBank/DDBJ databases">
        <title>Genome sequencing of the rare red list fungi Dentipellis fragilis.</title>
        <authorList>
            <person name="Buettner E."/>
            <person name="Kellner H."/>
        </authorList>
    </citation>
    <scope>NUCLEOTIDE SEQUENCE [LARGE SCALE GENOMIC DNA]</scope>
    <source>
        <strain evidence="3 4">DSM 105465</strain>
    </source>
</reference>
<dbReference type="PANTHER" id="PTHR40465">
    <property type="entry name" value="CHROMOSOME 1, WHOLE GENOME SHOTGUN SEQUENCE"/>
    <property type="match status" value="1"/>
</dbReference>
<dbReference type="STRING" id="205917.A0A4Y9Z6D5"/>
<comment type="caution">
    <text evidence="3">The sequence shown here is derived from an EMBL/GenBank/DDBJ whole genome shotgun (WGS) entry which is preliminary data.</text>
</comment>
<keyword evidence="1" id="KW-0812">Transmembrane</keyword>
<gene>
    <name evidence="3" type="ORF">EVG20_g2897</name>
</gene>
<dbReference type="AlphaFoldDB" id="A0A4Y9Z6D5"/>
<dbReference type="InterPro" id="IPR045339">
    <property type="entry name" value="DUF6534"/>
</dbReference>
<feature type="transmembrane region" description="Helical" evidence="1">
    <location>
        <begin position="87"/>
        <end position="111"/>
    </location>
</feature>
<evidence type="ECO:0000313" key="4">
    <source>
        <dbReference type="Proteomes" id="UP000298327"/>
    </source>
</evidence>
<dbReference type="OrthoDB" id="3263055at2759"/>
<name>A0A4Y9Z6D5_9AGAM</name>